<dbReference type="SUPFAM" id="SSF53300">
    <property type="entry name" value="vWA-like"/>
    <property type="match status" value="1"/>
</dbReference>
<evidence type="ECO:0000256" key="7">
    <source>
        <dbReference type="SAM" id="Phobius"/>
    </source>
</evidence>
<evidence type="ECO:0000313" key="9">
    <source>
        <dbReference type="EMBL" id="SEP92628.1"/>
    </source>
</evidence>
<evidence type="ECO:0000259" key="8">
    <source>
        <dbReference type="PROSITE" id="PS50234"/>
    </source>
</evidence>
<feature type="compositionally biased region" description="Basic and acidic residues" evidence="6">
    <location>
        <begin position="535"/>
        <end position="553"/>
    </location>
</feature>
<dbReference type="PANTHER" id="PTHR22550">
    <property type="entry name" value="SPORE GERMINATION PROTEIN"/>
    <property type="match status" value="1"/>
</dbReference>
<dbReference type="SMART" id="SM00028">
    <property type="entry name" value="TPR"/>
    <property type="match status" value="2"/>
</dbReference>
<dbReference type="PROSITE" id="PS50234">
    <property type="entry name" value="VWFA"/>
    <property type="match status" value="1"/>
</dbReference>
<dbReference type="RefSeq" id="WP_177177149.1">
    <property type="nucleotide sequence ID" value="NZ_FOEI01000003.1"/>
</dbReference>
<evidence type="ECO:0000256" key="1">
    <source>
        <dbReference type="ARBA" id="ARBA00022475"/>
    </source>
</evidence>
<dbReference type="InterPro" id="IPR024163">
    <property type="entry name" value="Aerotolerance_reg_N"/>
</dbReference>
<evidence type="ECO:0000313" key="10">
    <source>
        <dbReference type="Proteomes" id="UP000198648"/>
    </source>
</evidence>
<dbReference type="PANTHER" id="PTHR22550:SF5">
    <property type="entry name" value="LEUCINE ZIPPER PROTEIN 4"/>
    <property type="match status" value="1"/>
</dbReference>
<dbReference type="InterPro" id="IPR050768">
    <property type="entry name" value="UPF0353/GerABKA_families"/>
</dbReference>
<protein>
    <submittedName>
        <fullName evidence="9">Aerotolerance regulator N-terminal</fullName>
    </submittedName>
</protein>
<dbReference type="Gene3D" id="3.40.50.410">
    <property type="entry name" value="von Willebrand factor, type A domain"/>
    <property type="match status" value="1"/>
</dbReference>
<dbReference type="Pfam" id="PF07584">
    <property type="entry name" value="BatA"/>
    <property type="match status" value="1"/>
</dbReference>
<dbReference type="InterPro" id="IPR019734">
    <property type="entry name" value="TPR_rpt"/>
</dbReference>
<dbReference type="PROSITE" id="PS50293">
    <property type="entry name" value="TPR_REGION"/>
    <property type="match status" value="1"/>
</dbReference>
<dbReference type="EMBL" id="FOEI01000003">
    <property type="protein sequence ID" value="SEP92628.1"/>
    <property type="molecule type" value="Genomic_DNA"/>
</dbReference>
<feature type="transmembrane region" description="Helical" evidence="7">
    <location>
        <begin position="6"/>
        <end position="27"/>
    </location>
</feature>
<dbReference type="Gene3D" id="1.25.40.10">
    <property type="entry name" value="Tetratricopeptide repeat domain"/>
    <property type="match status" value="1"/>
</dbReference>
<evidence type="ECO:0000256" key="6">
    <source>
        <dbReference type="SAM" id="MobiDB-lite"/>
    </source>
</evidence>
<dbReference type="PROSITE" id="PS50005">
    <property type="entry name" value="TPR"/>
    <property type="match status" value="2"/>
</dbReference>
<dbReference type="SMART" id="SM00327">
    <property type="entry name" value="VWA"/>
    <property type="match status" value="1"/>
</dbReference>
<accession>A0A1H9BW94</accession>
<feature type="repeat" description="TPR" evidence="5">
    <location>
        <begin position="386"/>
        <end position="419"/>
    </location>
</feature>
<feature type="domain" description="VWFA" evidence="8">
    <location>
        <begin position="91"/>
        <end position="289"/>
    </location>
</feature>
<feature type="transmembrane region" description="Helical" evidence="7">
    <location>
        <begin position="59"/>
        <end position="78"/>
    </location>
</feature>
<dbReference type="STRING" id="1299341.SAMN05444005_103227"/>
<dbReference type="Proteomes" id="UP000198648">
    <property type="component" value="Unassembled WGS sequence"/>
</dbReference>
<feature type="compositionally biased region" description="Polar residues" evidence="6">
    <location>
        <begin position="555"/>
        <end position="565"/>
    </location>
</feature>
<organism evidence="9 10">
    <name type="scientific">Flavobacterium urocaniciphilum</name>
    <dbReference type="NCBI Taxonomy" id="1299341"/>
    <lineage>
        <taxon>Bacteria</taxon>
        <taxon>Pseudomonadati</taxon>
        <taxon>Bacteroidota</taxon>
        <taxon>Flavobacteriia</taxon>
        <taxon>Flavobacteriales</taxon>
        <taxon>Flavobacteriaceae</taxon>
        <taxon>Flavobacterium</taxon>
    </lineage>
</organism>
<evidence type="ECO:0000256" key="5">
    <source>
        <dbReference type="PROSITE-ProRule" id="PRU00339"/>
    </source>
</evidence>
<dbReference type="InterPro" id="IPR002035">
    <property type="entry name" value="VWF_A"/>
</dbReference>
<feature type="region of interest" description="Disordered" evidence="6">
    <location>
        <begin position="468"/>
        <end position="571"/>
    </location>
</feature>
<dbReference type="Pfam" id="PF00515">
    <property type="entry name" value="TPR_1"/>
    <property type="match status" value="1"/>
</dbReference>
<reference evidence="9 10" key="1">
    <citation type="submission" date="2016-10" db="EMBL/GenBank/DDBJ databases">
        <authorList>
            <person name="de Groot N.N."/>
        </authorList>
    </citation>
    <scope>NUCLEOTIDE SEQUENCE [LARGE SCALE GENOMIC DNA]</scope>
    <source>
        <strain evidence="9 10">DSM 27078</strain>
    </source>
</reference>
<name>A0A1H9BW94_9FLAO</name>
<feature type="compositionally biased region" description="Basic and acidic residues" evidence="6">
    <location>
        <begin position="486"/>
        <end position="528"/>
    </location>
</feature>
<feature type="compositionally biased region" description="Basic residues" evidence="6">
    <location>
        <begin position="473"/>
        <end position="485"/>
    </location>
</feature>
<keyword evidence="3 7" id="KW-1133">Transmembrane helix</keyword>
<keyword evidence="4 7" id="KW-0472">Membrane</keyword>
<gene>
    <name evidence="9" type="ORF">SAMN05444005_103227</name>
</gene>
<keyword evidence="1" id="KW-1003">Cell membrane</keyword>
<feature type="transmembrane region" description="Helical" evidence="7">
    <location>
        <begin position="343"/>
        <end position="360"/>
    </location>
</feature>
<dbReference type="Pfam" id="PF00092">
    <property type="entry name" value="VWA"/>
    <property type="match status" value="1"/>
</dbReference>
<keyword evidence="10" id="KW-1185">Reference proteome</keyword>
<evidence type="ECO:0000256" key="4">
    <source>
        <dbReference type="ARBA" id="ARBA00023136"/>
    </source>
</evidence>
<evidence type="ECO:0000256" key="2">
    <source>
        <dbReference type="ARBA" id="ARBA00022692"/>
    </source>
</evidence>
<dbReference type="InterPro" id="IPR036465">
    <property type="entry name" value="vWFA_dom_sf"/>
</dbReference>
<proteinExistence type="predicted"/>
<feature type="repeat" description="TPR" evidence="5">
    <location>
        <begin position="423"/>
        <end position="456"/>
    </location>
</feature>
<evidence type="ECO:0000256" key="3">
    <source>
        <dbReference type="ARBA" id="ARBA00022989"/>
    </source>
</evidence>
<feature type="transmembrane region" description="Helical" evidence="7">
    <location>
        <begin position="311"/>
        <end position="331"/>
    </location>
</feature>
<keyword evidence="2 7" id="KW-0812">Transmembrane</keyword>
<dbReference type="AlphaFoldDB" id="A0A1H9BW94"/>
<keyword evidence="5" id="KW-0802">TPR repeat</keyword>
<dbReference type="SUPFAM" id="SSF48452">
    <property type="entry name" value="TPR-like"/>
    <property type="match status" value="1"/>
</dbReference>
<dbReference type="InterPro" id="IPR011990">
    <property type="entry name" value="TPR-like_helical_dom_sf"/>
</dbReference>
<sequence length="571" mass="65235">MFEFENPYYFILLLLIPIGLVAQNWYIKWQTDKQALFGNEKTLEKLILNGSKNKQRLKFTLKIMAIFFIVLALVNPKLGSKVETVKAKGVEIVFAIDVSKSMLCKDIQPNRLEKTKQIITQVIHSIGSDRIGIVAYAGSAYPVLPMTTDYELAKMFTQSINTDLISSQGTAIESAVKTSVDFFDNPTSGKAIILFSDGEDHENANFNVSKLTKEKNVKIITVGVGTKNGGNIEYLDDFGFKQVKKDIDGQIVITKLNDEILQKIASESNGTYIYENQISKAVSDIKNALSNVEQQEFKAQQLAQKQSQFQWFLGIALLLLLADFFMVNQHFKGFHAKGFFKNRSFNLFLVFLLFSGTTFAQEKKTVSQEKEKQLRIVKAKEKEQKVKAEYNLGNKIYKNKKYSEAITNYKNASEIAKTTSEKHKAFHNLGNAYMQDKNYKSAVDAYKNALKANPNDEKTRYNLALAKEMLKKYPPKPKPKKKNKDKKNDQKKENKDDKNKDKDQKNKSEQDKKDDKQKDKNKEKEKQPKPSANKQRMDNVLKAIGNEEKKVQEKVNANKTKTHTTVTEKDW</sequence>